<dbReference type="EMBL" id="FNDB01000005">
    <property type="protein sequence ID" value="SDH21190.1"/>
    <property type="molecule type" value="Genomic_DNA"/>
</dbReference>
<sequence length="45" mass="5328">MQNVVVSGFQFVLLSLLIERARKSSIYENCYIASQILKFRERITY</sequence>
<organism evidence="1 2">
    <name type="scientific">Flavobacterium omnivorum</name>
    <dbReference type="NCBI Taxonomy" id="178355"/>
    <lineage>
        <taxon>Bacteria</taxon>
        <taxon>Pseudomonadati</taxon>
        <taxon>Bacteroidota</taxon>
        <taxon>Flavobacteriia</taxon>
        <taxon>Flavobacteriales</taxon>
        <taxon>Flavobacteriaceae</taxon>
        <taxon>Flavobacterium</taxon>
    </lineage>
</organism>
<gene>
    <name evidence="1" type="ORF">SAMN04488062_10557</name>
</gene>
<proteinExistence type="predicted"/>
<keyword evidence="2" id="KW-1185">Reference proteome</keyword>
<dbReference type="AlphaFoldDB" id="A0A1G8ALJ1"/>
<reference evidence="2" key="1">
    <citation type="submission" date="2016-10" db="EMBL/GenBank/DDBJ databases">
        <authorList>
            <person name="Varghese N."/>
            <person name="Submissions S."/>
        </authorList>
    </citation>
    <scope>NUCLEOTIDE SEQUENCE [LARGE SCALE GENOMIC DNA]</scope>
    <source>
        <strain evidence="2">CGMCC 1.2747</strain>
    </source>
</reference>
<name>A0A1G8ALJ1_9FLAO</name>
<evidence type="ECO:0000313" key="1">
    <source>
        <dbReference type="EMBL" id="SDH21190.1"/>
    </source>
</evidence>
<evidence type="ECO:0000313" key="2">
    <source>
        <dbReference type="Proteomes" id="UP000199274"/>
    </source>
</evidence>
<dbReference type="Proteomes" id="UP000199274">
    <property type="component" value="Unassembled WGS sequence"/>
</dbReference>
<dbReference type="STRING" id="178355.SAMN04488062_10557"/>
<accession>A0A1G8ALJ1</accession>
<protein>
    <submittedName>
        <fullName evidence="1">Uncharacterized protein</fullName>
    </submittedName>
</protein>